<evidence type="ECO:0000313" key="4">
    <source>
        <dbReference type="Proteomes" id="UP000632125"/>
    </source>
</evidence>
<accession>A0A927CJI3</accession>
<feature type="domain" description="TadE-like" evidence="2">
    <location>
        <begin position="19"/>
        <end position="60"/>
    </location>
</feature>
<name>A0A927CJI3_9BACL</name>
<proteinExistence type="predicted"/>
<evidence type="ECO:0000313" key="3">
    <source>
        <dbReference type="EMBL" id="MBD2867773.1"/>
    </source>
</evidence>
<reference evidence="3" key="1">
    <citation type="submission" date="2020-09" db="EMBL/GenBank/DDBJ databases">
        <title>A novel bacterium of genus Paenibacillus, isolated from South China Sea.</title>
        <authorList>
            <person name="Huang H."/>
            <person name="Mo K."/>
            <person name="Hu Y."/>
        </authorList>
    </citation>
    <scope>NUCLEOTIDE SEQUENCE</scope>
    <source>
        <strain evidence="3">IB182493</strain>
    </source>
</reference>
<keyword evidence="4" id="KW-1185">Reference proteome</keyword>
<keyword evidence="1" id="KW-1133">Transmembrane helix</keyword>
<dbReference type="EMBL" id="JACXIY010000005">
    <property type="protein sequence ID" value="MBD2867773.1"/>
    <property type="molecule type" value="Genomic_DNA"/>
</dbReference>
<keyword evidence="1" id="KW-0472">Membrane</keyword>
<gene>
    <name evidence="3" type="ORF">IDH41_04220</name>
</gene>
<dbReference type="RefSeq" id="WP_190858590.1">
    <property type="nucleotide sequence ID" value="NZ_JACXIY010000005.1"/>
</dbReference>
<organism evidence="3 4">
    <name type="scientific">Paenibacillus arenilitoris</name>
    <dbReference type="NCBI Taxonomy" id="2772299"/>
    <lineage>
        <taxon>Bacteria</taxon>
        <taxon>Bacillati</taxon>
        <taxon>Bacillota</taxon>
        <taxon>Bacilli</taxon>
        <taxon>Bacillales</taxon>
        <taxon>Paenibacillaceae</taxon>
        <taxon>Paenibacillus</taxon>
    </lineage>
</organism>
<sequence length="243" mass="26649">MYWRKVIGKLLRLARKEQGSFTLESTFVFPVLLGFILLFILFGMYMYQKVVLYYAASSTAERAAFAWDNSNRDPRSGMLPAPSYDPLYRRLGEDGMLGSLFGLASDSREAAVVLPLADDGDEEEKRLALSKMERAAQWLEQAGLSYEGRIGYSNGVLKRTVDVRLEQPLSAETAETGWLKREPKTAASASIVDPAEFIRSVDLVRYYTAKFAARGAGAGQAQAQAQAGQVLAPYAGASGTQPP</sequence>
<feature type="transmembrane region" description="Helical" evidence="1">
    <location>
        <begin position="21"/>
        <end position="47"/>
    </location>
</feature>
<dbReference type="Pfam" id="PF07811">
    <property type="entry name" value="TadE"/>
    <property type="match status" value="1"/>
</dbReference>
<dbReference type="AlphaFoldDB" id="A0A927CJI3"/>
<evidence type="ECO:0000256" key="1">
    <source>
        <dbReference type="SAM" id="Phobius"/>
    </source>
</evidence>
<dbReference type="InterPro" id="IPR012495">
    <property type="entry name" value="TadE-like_dom"/>
</dbReference>
<evidence type="ECO:0000259" key="2">
    <source>
        <dbReference type="Pfam" id="PF07811"/>
    </source>
</evidence>
<protein>
    <submittedName>
        <fullName evidence="3">Pilus assembly protein</fullName>
    </submittedName>
</protein>
<comment type="caution">
    <text evidence="3">The sequence shown here is derived from an EMBL/GenBank/DDBJ whole genome shotgun (WGS) entry which is preliminary data.</text>
</comment>
<keyword evidence="1" id="KW-0812">Transmembrane</keyword>
<dbReference type="Proteomes" id="UP000632125">
    <property type="component" value="Unassembled WGS sequence"/>
</dbReference>